<keyword evidence="4 7" id="KW-0574">Periplasm</keyword>
<dbReference type="Pfam" id="PF01323">
    <property type="entry name" value="DSBA"/>
    <property type="match status" value="1"/>
</dbReference>
<dbReference type="PANTHER" id="PTHR35891">
    <property type="entry name" value="THIOL:DISULFIDE INTERCHANGE PROTEIN DSBA"/>
    <property type="match status" value="1"/>
</dbReference>
<dbReference type="InterPro" id="IPR013766">
    <property type="entry name" value="Thioredoxin_domain"/>
</dbReference>
<feature type="disulfide bond" description="Redox-active" evidence="8">
    <location>
        <begin position="71"/>
        <end position="74"/>
    </location>
</feature>
<reference evidence="10 11" key="1">
    <citation type="submission" date="2015-05" db="EMBL/GenBank/DDBJ databases">
        <authorList>
            <person name="Tang B."/>
            <person name="Yu Y."/>
        </authorList>
    </citation>
    <scope>NUCLEOTIDE SEQUENCE [LARGE SCALE GENOMIC DNA]</scope>
    <source>
        <strain evidence="10 11">DSM 7029</strain>
    </source>
</reference>
<dbReference type="OrthoDB" id="9784896at2"/>
<evidence type="ECO:0000256" key="3">
    <source>
        <dbReference type="ARBA" id="ARBA00022729"/>
    </source>
</evidence>
<dbReference type="Gene3D" id="3.40.30.10">
    <property type="entry name" value="Glutaredoxin"/>
    <property type="match status" value="1"/>
</dbReference>
<accession>A0A0G3BHS5</accession>
<protein>
    <recommendedName>
        <fullName evidence="7">Thiol:disulfide interchange protein</fullName>
    </recommendedName>
</protein>
<dbReference type="Proteomes" id="UP000035352">
    <property type="component" value="Chromosome"/>
</dbReference>
<dbReference type="InterPro" id="IPR023205">
    <property type="entry name" value="DsbA/DsbL"/>
</dbReference>
<dbReference type="InterPro" id="IPR017937">
    <property type="entry name" value="Thioredoxin_CS"/>
</dbReference>
<dbReference type="RefSeq" id="WP_053013229.1">
    <property type="nucleotide sequence ID" value="NZ_CP011371.1"/>
</dbReference>
<sequence length="224" mass="24569">MKRREFTGGLAAWVGGSSVAPLLAGTAATLGTAAAQAQTPKPGTDYVVLKQAQPTAATKGIEVVEFFWYGCPHCYRFEPLLEAWVKKLPADVSFRRVPVAFRDEFVVHQKIYYALEALGKVDALHKRVFQAVHADKNPLDQTEAIADFMARNGVDRAAFLDAYNSFGVQTKTRQAKQLAEGYRIDGVPALGINGRYWTSGALARSLERSLDIADHLIQVSRTGK</sequence>
<proteinExistence type="inferred from homology"/>
<dbReference type="KEGG" id="pbh:AAW51_0215"/>
<evidence type="ECO:0000256" key="8">
    <source>
        <dbReference type="PIRSR" id="PIRSR001488-1"/>
    </source>
</evidence>
<comment type="similarity">
    <text evidence="2">Belongs to the thioredoxin family. DsbA subfamily.</text>
</comment>
<keyword evidence="3" id="KW-0732">Signal</keyword>
<evidence type="ECO:0000256" key="7">
    <source>
        <dbReference type="PIRNR" id="PIRNR001488"/>
    </source>
</evidence>
<evidence type="ECO:0000259" key="9">
    <source>
        <dbReference type="PROSITE" id="PS51352"/>
    </source>
</evidence>
<dbReference type="PATRIC" id="fig|413882.6.peg.222"/>
<dbReference type="CDD" id="cd03019">
    <property type="entry name" value="DsbA_DsbA"/>
    <property type="match status" value="1"/>
</dbReference>
<dbReference type="InterPro" id="IPR036249">
    <property type="entry name" value="Thioredoxin-like_sf"/>
</dbReference>
<keyword evidence="11" id="KW-1185">Reference proteome</keyword>
<dbReference type="SUPFAM" id="SSF52833">
    <property type="entry name" value="Thioredoxin-like"/>
    <property type="match status" value="1"/>
</dbReference>
<evidence type="ECO:0000313" key="10">
    <source>
        <dbReference type="EMBL" id="AKJ26906.1"/>
    </source>
</evidence>
<evidence type="ECO:0000256" key="1">
    <source>
        <dbReference type="ARBA" id="ARBA00004418"/>
    </source>
</evidence>
<evidence type="ECO:0000313" key="11">
    <source>
        <dbReference type="Proteomes" id="UP000035352"/>
    </source>
</evidence>
<dbReference type="InterPro" id="IPR050824">
    <property type="entry name" value="Thiol_disulfide_DsbA"/>
</dbReference>
<dbReference type="AlphaFoldDB" id="A0A0G3BHS5"/>
<dbReference type="PIRSF" id="PIRSF001488">
    <property type="entry name" value="Tdi_protein"/>
    <property type="match status" value="1"/>
</dbReference>
<dbReference type="PROSITE" id="PS00194">
    <property type="entry name" value="THIOREDOXIN_1"/>
    <property type="match status" value="1"/>
</dbReference>
<evidence type="ECO:0000256" key="6">
    <source>
        <dbReference type="ARBA" id="ARBA00023284"/>
    </source>
</evidence>
<organism evidence="10 11">
    <name type="scientific">Caldimonas brevitalea</name>
    <dbReference type="NCBI Taxonomy" id="413882"/>
    <lineage>
        <taxon>Bacteria</taxon>
        <taxon>Pseudomonadati</taxon>
        <taxon>Pseudomonadota</taxon>
        <taxon>Betaproteobacteria</taxon>
        <taxon>Burkholderiales</taxon>
        <taxon>Sphaerotilaceae</taxon>
        <taxon>Caldimonas</taxon>
    </lineage>
</organism>
<evidence type="ECO:0000256" key="2">
    <source>
        <dbReference type="ARBA" id="ARBA00005791"/>
    </source>
</evidence>
<dbReference type="STRING" id="413882.AAW51_0215"/>
<evidence type="ECO:0000256" key="4">
    <source>
        <dbReference type="ARBA" id="ARBA00022764"/>
    </source>
</evidence>
<dbReference type="EMBL" id="CP011371">
    <property type="protein sequence ID" value="AKJ26906.1"/>
    <property type="molecule type" value="Genomic_DNA"/>
</dbReference>
<keyword evidence="5 7" id="KW-1015">Disulfide bond</keyword>
<dbReference type="GO" id="GO:0042597">
    <property type="term" value="C:periplasmic space"/>
    <property type="evidence" value="ECO:0007669"/>
    <property type="project" value="UniProtKB-SubCell"/>
</dbReference>
<dbReference type="GO" id="GO:0015036">
    <property type="term" value="F:disulfide oxidoreductase activity"/>
    <property type="evidence" value="ECO:0007669"/>
    <property type="project" value="UniProtKB-ARBA"/>
</dbReference>
<gene>
    <name evidence="10" type="primary">dsbA</name>
    <name evidence="10" type="ORF">AAW51_0215</name>
</gene>
<evidence type="ECO:0000256" key="5">
    <source>
        <dbReference type="ARBA" id="ARBA00023157"/>
    </source>
</evidence>
<dbReference type="PANTHER" id="PTHR35891:SF3">
    <property type="entry name" value="THIOL:DISULFIDE INTERCHANGE PROTEIN DSBL"/>
    <property type="match status" value="1"/>
</dbReference>
<feature type="domain" description="Thioredoxin" evidence="9">
    <location>
        <begin position="28"/>
        <end position="180"/>
    </location>
</feature>
<keyword evidence="6" id="KW-0676">Redox-active center</keyword>
<dbReference type="PROSITE" id="PS51352">
    <property type="entry name" value="THIOREDOXIN_2"/>
    <property type="match status" value="1"/>
</dbReference>
<dbReference type="InterPro" id="IPR001853">
    <property type="entry name" value="DSBA-like_thioredoxin_dom"/>
</dbReference>
<name>A0A0G3BHS5_9BURK</name>
<comment type="subcellular location">
    <subcellularLocation>
        <location evidence="1 7">Periplasm</location>
    </subcellularLocation>
</comment>